<accession>A0A0L7KPK8</accession>
<evidence type="ECO:0000256" key="1">
    <source>
        <dbReference type="SAM" id="MobiDB-lite"/>
    </source>
</evidence>
<feature type="compositionally biased region" description="Basic and acidic residues" evidence="1">
    <location>
        <begin position="89"/>
        <end position="101"/>
    </location>
</feature>
<organism evidence="2 3">
    <name type="scientific">Operophtera brumata</name>
    <name type="common">Winter moth</name>
    <name type="synonym">Phalaena brumata</name>
    <dbReference type="NCBI Taxonomy" id="104452"/>
    <lineage>
        <taxon>Eukaryota</taxon>
        <taxon>Metazoa</taxon>
        <taxon>Ecdysozoa</taxon>
        <taxon>Arthropoda</taxon>
        <taxon>Hexapoda</taxon>
        <taxon>Insecta</taxon>
        <taxon>Pterygota</taxon>
        <taxon>Neoptera</taxon>
        <taxon>Endopterygota</taxon>
        <taxon>Lepidoptera</taxon>
        <taxon>Glossata</taxon>
        <taxon>Ditrysia</taxon>
        <taxon>Geometroidea</taxon>
        <taxon>Geometridae</taxon>
        <taxon>Larentiinae</taxon>
        <taxon>Operophtera</taxon>
    </lineage>
</organism>
<proteinExistence type="predicted"/>
<gene>
    <name evidence="2" type="ORF">OBRU01_23515</name>
</gene>
<feature type="compositionally biased region" description="Basic and acidic residues" evidence="1">
    <location>
        <begin position="1"/>
        <end position="18"/>
    </location>
</feature>
<dbReference type="Proteomes" id="UP000037510">
    <property type="component" value="Unassembled WGS sequence"/>
</dbReference>
<name>A0A0L7KPK8_OPEBR</name>
<evidence type="ECO:0000313" key="3">
    <source>
        <dbReference type="Proteomes" id="UP000037510"/>
    </source>
</evidence>
<reference evidence="2 3" key="1">
    <citation type="journal article" date="2015" name="Genome Biol. Evol.">
        <title>The genome of winter moth (Operophtera brumata) provides a genomic perspective on sexual dimorphism and phenology.</title>
        <authorList>
            <person name="Derks M.F."/>
            <person name="Smit S."/>
            <person name="Salis L."/>
            <person name="Schijlen E."/>
            <person name="Bossers A."/>
            <person name="Mateman C."/>
            <person name="Pijl A.S."/>
            <person name="de Ridder D."/>
            <person name="Groenen M.A."/>
            <person name="Visser M.E."/>
            <person name="Megens H.J."/>
        </authorList>
    </citation>
    <scope>NUCLEOTIDE SEQUENCE [LARGE SCALE GENOMIC DNA]</scope>
    <source>
        <strain evidence="2">WM2013NL</strain>
        <tissue evidence="2">Head and thorax</tissue>
    </source>
</reference>
<protein>
    <submittedName>
        <fullName evidence="2">Nitrogen permease regulator 3-like protein</fullName>
    </submittedName>
</protein>
<comment type="caution">
    <text evidence="2">The sequence shown here is derived from an EMBL/GenBank/DDBJ whole genome shotgun (WGS) entry which is preliminary data.</text>
</comment>
<feature type="non-terminal residue" evidence="2">
    <location>
        <position position="208"/>
    </location>
</feature>
<feature type="compositionally biased region" description="Acidic residues" evidence="1">
    <location>
        <begin position="102"/>
        <end position="111"/>
    </location>
</feature>
<sequence>YTKFDKFHEDDSANHSFDDGIDVVDGIKTNGGNVNSESQNSDTKKPHANSVDSGISNINNGVSENVTQHLNSEQDVKVKSLQSRLSDLSLKESEHSSNKDTSDDDKFESDQDVSPQIKTNGMPPTVWNVPASCDVVDACRFPTEPPSTESLLDTFSRDERAALANIPAADNPDDLLLLAQLHKKDKFRDVLITFETEDPAVAMLYPYQ</sequence>
<feature type="region of interest" description="Disordered" evidence="1">
    <location>
        <begin position="1"/>
        <end position="125"/>
    </location>
</feature>
<evidence type="ECO:0000313" key="2">
    <source>
        <dbReference type="EMBL" id="KOB64904.1"/>
    </source>
</evidence>
<dbReference type="EMBL" id="JTDY01007859">
    <property type="protein sequence ID" value="KOB64904.1"/>
    <property type="molecule type" value="Genomic_DNA"/>
</dbReference>
<feature type="compositionally biased region" description="Polar residues" evidence="1">
    <location>
        <begin position="50"/>
        <end position="71"/>
    </location>
</feature>
<keyword evidence="3" id="KW-1185">Reference proteome</keyword>
<dbReference type="AlphaFoldDB" id="A0A0L7KPK8"/>
<feature type="compositionally biased region" description="Polar residues" evidence="1">
    <location>
        <begin position="30"/>
        <end position="41"/>
    </location>
</feature>
<feature type="non-terminal residue" evidence="2">
    <location>
        <position position="1"/>
    </location>
</feature>
<dbReference type="STRING" id="104452.A0A0L7KPK8"/>